<dbReference type="Proteomes" id="UP000199421">
    <property type="component" value="Unassembled WGS sequence"/>
</dbReference>
<proteinExistence type="predicted"/>
<dbReference type="SUPFAM" id="SSF51735">
    <property type="entry name" value="NAD(P)-binding Rossmann-fold domains"/>
    <property type="match status" value="1"/>
</dbReference>
<keyword evidence="2" id="KW-1185">Reference proteome</keyword>
<organism evidence="1 2">
    <name type="scientific">Olivibacter domesticus</name>
    <name type="common">Pseudosphingobacterium domesticum</name>
    <dbReference type="NCBI Taxonomy" id="407022"/>
    <lineage>
        <taxon>Bacteria</taxon>
        <taxon>Pseudomonadati</taxon>
        <taxon>Bacteroidota</taxon>
        <taxon>Sphingobacteriia</taxon>
        <taxon>Sphingobacteriales</taxon>
        <taxon>Sphingobacteriaceae</taxon>
        <taxon>Olivibacter</taxon>
    </lineage>
</organism>
<evidence type="ECO:0000313" key="2">
    <source>
        <dbReference type="Proteomes" id="UP000199421"/>
    </source>
</evidence>
<dbReference type="InterPro" id="IPR036291">
    <property type="entry name" value="NAD(P)-bd_dom_sf"/>
</dbReference>
<dbReference type="AlphaFoldDB" id="A0A1H7VEH7"/>
<protein>
    <submittedName>
        <fullName evidence="1">Uncharacterized conserved protein YbjT, contains NAD(P)-binding and DUF2867 domains</fullName>
    </submittedName>
</protein>
<reference evidence="2" key="1">
    <citation type="submission" date="2016-10" db="EMBL/GenBank/DDBJ databases">
        <authorList>
            <person name="Varghese N."/>
            <person name="Submissions S."/>
        </authorList>
    </citation>
    <scope>NUCLEOTIDE SEQUENCE [LARGE SCALE GENOMIC DNA]</scope>
    <source>
        <strain evidence="2">DSM 18733</strain>
    </source>
</reference>
<evidence type="ECO:0000313" key="1">
    <source>
        <dbReference type="EMBL" id="SEM07177.1"/>
    </source>
</evidence>
<dbReference type="RefSeq" id="WP_093328290.1">
    <property type="nucleotide sequence ID" value="NZ_FOAF01000007.1"/>
</dbReference>
<dbReference type="OrthoDB" id="9774199at2"/>
<accession>A0A1H7VEH7</accession>
<gene>
    <name evidence="1" type="ORF">SAMN05661044_04130</name>
</gene>
<sequence length="289" mass="32839">MNTLITGLNNYLGKILALFLANEGYNISCLVRNERHFLKSTEKHPNLVVMQGDLVREKYTPPLSGNMDVAIYLSQDSAEWGDQYKNLELLSLVNFIKQARKTNTQQLIYITRLRTPFIKEVQQILTDSYISYTIIRISNIIGAGSILMEMMNKISSKFVIFANKRLVKMRSQPIALQDLLTYLNFIVLNPAAFNQSFDIGGPDILSYRDMLKTYLKLQHLRRPIIALPSLSNRLSAMFISLTTGVSVPTARAFGQHITGDLLCENNHIHNLFPHECLTFEQALKKALVS</sequence>
<name>A0A1H7VEH7_OLID1</name>
<dbReference type="STRING" id="407022.SAMN05661044_04130"/>
<dbReference type="EMBL" id="FOAF01000007">
    <property type="protein sequence ID" value="SEM07177.1"/>
    <property type="molecule type" value="Genomic_DNA"/>
</dbReference>
<dbReference type="Gene3D" id="3.40.50.720">
    <property type="entry name" value="NAD(P)-binding Rossmann-like Domain"/>
    <property type="match status" value="1"/>
</dbReference>